<feature type="domain" description="Glycosyl transferase family 51" evidence="12">
    <location>
        <begin position="462"/>
        <end position="609"/>
    </location>
</feature>
<dbReference type="InterPro" id="IPR011812">
    <property type="entry name" value="Pep_trsgly"/>
</dbReference>
<dbReference type="SUPFAM" id="SSF53955">
    <property type="entry name" value="Lysozyme-like"/>
    <property type="match status" value="1"/>
</dbReference>
<organism evidence="13 14">
    <name type="scientific">Sphingobacterium kyonggiense</name>
    <dbReference type="NCBI Taxonomy" id="714075"/>
    <lineage>
        <taxon>Bacteria</taxon>
        <taxon>Pseudomonadati</taxon>
        <taxon>Bacteroidota</taxon>
        <taxon>Sphingobacteriia</taxon>
        <taxon>Sphingobacteriales</taxon>
        <taxon>Sphingobacteriaceae</taxon>
        <taxon>Sphingobacterium</taxon>
    </lineage>
</organism>
<dbReference type="PANTHER" id="PTHR30400:SF0">
    <property type="entry name" value="BIOSYNTHETIC PEPTIDOGLYCAN TRANSGLYCOSYLASE"/>
    <property type="match status" value="1"/>
</dbReference>
<feature type="transmembrane region" description="Helical" evidence="11">
    <location>
        <begin position="37"/>
        <end position="57"/>
    </location>
</feature>
<keyword evidence="7" id="KW-0573">Peptidoglycan synthesis</keyword>
<evidence type="ECO:0000256" key="9">
    <source>
        <dbReference type="ARBA" id="ARBA00023136"/>
    </source>
</evidence>
<evidence type="ECO:0000256" key="4">
    <source>
        <dbReference type="ARBA" id="ARBA00022679"/>
    </source>
</evidence>
<reference evidence="14" key="1">
    <citation type="journal article" date="2019" name="Int. J. Syst. Evol. Microbiol.">
        <title>The Global Catalogue of Microorganisms (GCM) 10K type strain sequencing project: providing services to taxonomists for standard genome sequencing and annotation.</title>
        <authorList>
            <consortium name="The Broad Institute Genomics Platform"/>
            <consortium name="The Broad Institute Genome Sequencing Center for Infectious Disease"/>
            <person name="Wu L."/>
            <person name="Ma J."/>
        </authorList>
    </citation>
    <scope>NUCLEOTIDE SEQUENCE [LARGE SCALE GENOMIC DNA]</scope>
    <source>
        <strain evidence="14">JCM 16704</strain>
    </source>
</reference>
<protein>
    <submittedName>
        <fullName evidence="13">Biosynthetic peptidoglycan transglycosylase</fullName>
    </submittedName>
</protein>
<sequence>MFLMIFAYFYQNSTIELYMSATNKIQHPHLAFLRKRWFIISAVVLVALLLTGLIWGLSVRGAMLDKAVSKVKKKLKDDYQLTFDVASYKFSGLTSVDFTRIKVKPDSAEELASINHFEVSVKVWPLLFGDVRIANMDIEHAEISLVKKDSTSNYDFLFRKKDKADSSSNKDDARTLAERVDNLFKQVFDKIPSNMSMKDVGLSYTDSSGTQKVLIPVGNIDDGDYDMDIFLNDQEAKWNLKGNVNPNRQTLSVTVSSENKDAEVPFIGRKYGMHVSFDALTFHLDKVSRKGKDFLQVEGGWEAKNLQVFHRRLSLEPVLLPEGMATGGILVSENTVELIPGTQVKVKDFVFEPHAKFSRKPKKVLNLAVHTGKSEAQKFFDAIPVGLFETLDGIQVDGQIQYDMDFEVDIDDPDNLKFSSKIDDADLKVTKWGKANVAALNAPFVYEAYEDSVKMRDIALDPSNPNFATLNQIAPILKKTVLNTEDPFFYKHNGFELEAFQLSLVTNIKEKKFKRGASTISMQLVKNLYLNRNKTMMRKFEEILLVWLMEQSKQVSKDRLFEIYLNVIEWGKNVYGITEASKYYFAKSPSQLTIGESLYLSSIIPRPKTGLSSFDYTGHLKPWLMKHFNTYGYIMTKMNQLHDEQVPANYGFYQVELVPSLRPPRPAGLVDTTLNHDDIKDMADEYDREEEIRRTLMERLFGKEPEKKENQ</sequence>
<evidence type="ECO:0000256" key="3">
    <source>
        <dbReference type="ARBA" id="ARBA00022676"/>
    </source>
</evidence>
<gene>
    <name evidence="13" type="ORF">GCM10022216_29820</name>
</gene>
<evidence type="ECO:0000256" key="7">
    <source>
        <dbReference type="ARBA" id="ARBA00022984"/>
    </source>
</evidence>
<accession>A0ABP7Z1W1</accession>
<keyword evidence="14" id="KW-1185">Reference proteome</keyword>
<evidence type="ECO:0000256" key="6">
    <source>
        <dbReference type="ARBA" id="ARBA00022960"/>
    </source>
</evidence>
<evidence type="ECO:0000313" key="14">
    <source>
        <dbReference type="Proteomes" id="UP001500101"/>
    </source>
</evidence>
<comment type="caution">
    <text evidence="13">The sequence shown here is derived from an EMBL/GenBank/DDBJ whole genome shotgun (WGS) entry which is preliminary data.</text>
</comment>
<keyword evidence="1" id="KW-1003">Cell membrane</keyword>
<keyword evidence="4" id="KW-0808">Transferase</keyword>
<keyword evidence="8 11" id="KW-1133">Transmembrane helix</keyword>
<dbReference type="InterPro" id="IPR023346">
    <property type="entry name" value="Lysozyme-like_dom_sf"/>
</dbReference>
<keyword evidence="3" id="KW-0328">Glycosyltransferase</keyword>
<evidence type="ECO:0000256" key="5">
    <source>
        <dbReference type="ARBA" id="ARBA00022692"/>
    </source>
</evidence>
<evidence type="ECO:0000256" key="10">
    <source>
        <dbReference type="ARBA" id="ARBA00023316"/>
    </source>
</evidence>
<dbReference type="InterPro" id="IPR036950">
    <property type="entry name" value="PBP_transglycosylase"/>
</dbReference>
<keyword evidence="5 11" id="KW-0812">Transmembrane</keyword>
<evidence type="ECO:0000256" key="1">
    <source>
        <dbReference type="ARBA" id="ARBA00022475"/>
    </source>
</evidence>
<proteinExistence type="predicted"/>
<dbReference type="EMBL" id="BAAAZI010000012">
    <property type="protein sequence ID" value="GAA4145679.1"/>
    <property type="molecule type" value="Genomic_DNA"/>
</dbReference>
<keyword evidence="6" id="KW-0133">Cell shape</keyword>
<keyword evidence="10" id="KW-0961">Cell wall biogenesis/degradation</keyword>
<dbReference type="Proteomes" id="UP001500101">
    <property type="component" value="Unassembled WGS sequence"/>
</dbReference>
<dbReference type="Pfam" id="PF00912">
    <property type="entry name" value="Transgly"/>
    <property type="match status" value="1"/>
</dbReference>
<dbReference type="Gene3D" id="1.10.3810.10">
    <property type="entry name" value="Biosynthetic peptidoglycan transglycosylase-like"/>
    <property type="match status" value="1"/>
</dbReference>
<dbReference type="PANTHER" id="PTHR30400">
    <property type="entry name" value="MONOFUNCTIONAL BIOSYNTHETIC PEPTIDOGLYCAN TRANSGLYCOSYLASE"/>
    <property type="match status" value="1"/>
</dbReference>
<dbReference type="InterPro" id="IPR001264">
    <property type="entry name" value="Glyco_trans_51"/>
</dbReference>
<evidence type="ECO:0000313" key="13">
    <source>
        <dbReference type="EMBL" id="GAA4145679.1"/>
    </source>
</evidence>
<keyword evidence="2" id="KW-0997">Cell inner membrane</keyword>
<evidence type="ECO:0000259" key="12">
    <source>
        <dbReference type="Pfam" id="PF00912"/>
    </source>
</evidence>
<evidence type="ECO:0000256" key="11">
    <source>
        <dbReference type="SAM" id="Phobius"/>
    </source>
</evidence>
<evidence type="ECO:0000256" key="8">
    <source>
        <dbReference type="ARBA" id="ARBA00022989"/>
    </source>
</evidence>
<evidence type="ECO:0000256" key="2">
    <source>
        <dbReference type="ARBA" id="ARBA00022519"/>
    </source>
</evidence>
<name>A0ABP7Z1W1_9SPHI</name>
<keyword evidence="9 11" id="KW-0472">Membrane</keyword>